<keyword evidence="6" id="KW-0472">Membrane</keyword>
<keyword evidence="9" id="KW-1185">Reference proteome</keyword>
<dbReference type="InterPro" id="IPR052374">
    <property type="entry name" value="SERAC1"/>
</dbReference>
<dbReference type="GO" id="GO:0016020">
    <property type="term" value="C:membrane"/>
    <property type="evidence" value="ECO:0007669"/>
    <property type="project" value="UniProtKB-SubCell"/>
</dbReference>
<gene>
    <name evidence="8" type="ORF">GSOID_T00007560001</name>
</gene>
<dbReference type="InParanoid" id="E4XY02"/>
<protein>
    <recommendedName>
        <fullName evidence="10">DUF676 domain-containing protein</fullName>
    </recommendedName>
</protein>
<keyword evidence="7" id="KW-0175">Coiled coil</keyword>
<feature type="coiled-coil region" evidence="7">
    <location>
        <begin position="82"/>
        <end position="109"/>
    </location>
</feature>
<dbReference type="PANTHER" id="PTHR48182:SF2">
    <property type="entry name" value="PROTEIN SERAC1"/>
    <property type="match status" value="1"/>
</dbReference>
<organism evidence="8">
    <name type="scientific">Oikopleura dioica</name>
    <name type="common">Tunicate</name>
    <dbReference type="NCBI Taxonomy" id="34765"/>
    <lineage>
        <taxon>Eukaryota</taxon>
        <taxon>Metazoa</taxon>
        <taxon>Chordata</taxon>
        <taxon>Tunicata</taxon>
        <taxon>Appendicularia</taxon>
        <taxon>Copelata</taxon>
        <taxon>Oikopleuridae</taxon>
        <taxon>Oikopleura</taxon>
    </lineage>
</organism>
<evidence type="ECO:0000256" key="7">
    <source>
        <dbReference type="SAM" id="Coils"/>
    </source>
</evidence>
<keyword evidence="4" id="KW-0256">Endoplasmic reticulum</keyword>
<dbReference type="OrthoDB" id="5086500at2759"/>
<comment type="subcellular location">
    <subcellularLocation>
        <location evidence="2">Endoplasmic reticulum</location>
    </subcellularLocation>
    <subcellularLocation>
        <location evidence="3">Membrane</location>
    </subcellularLocation>
    <subcellularLocation>
        <location evidence="1">Mitochondrion</location>
    </subcellularLocation>
</comment>
<reference evidence="8" key="1">
    <citation type="journal article" date="2010" name="Science">
        <title>Plasticity of animal genome architecture unmasked by rapid evolution of a pelagic tunicate.</title>
        <authorList>
            <person name="Denoeud F."/>
            <person name="Henriet S."/>
            <person name="Mungpakdee S."/>
            <person name="Aury J.M."/>
            <person name="Da Silva C."/>
            <person name="Brinkmann H."/>
            <person name="Mikhaleva J."/>
            <person name="Olsen L.C."/>
            <person name="Jubin C."/>
            <person name="Canestro C."/>
            <person name="Bouquet J.M."/>
            <person name="Danks G."/>
            <person name="Poulain J."/>
            <person name="Campsteijn C."/>
            <person name="Adamski M."/>
            <person name="Cross I."/>
            <person name="Yadetie F."/>
            <person name="Muffato M."/>
            <person name="Louis A."/>
            <person name="Butcher S."/>
            <person name="Tsagkogeorga G."/>
            <person name="Konrad A."/>
            <person name="Singh S."/>
            <person name="Jensen M.F."/>
            <person name="Cong E.H."/>
            <person name="Eikeseth-Otteraa H."/>
            <person name="Noel B."/>
            <person name="Anthouard V."/>
            <person name="Porcel B.M."/>
            <person name="Kachouri-Lafond R."/>
            <person name="Nishino A."/>
            <person name="Ugolini M."/>
            <person name="Chourrout P."/>
            <person name="Nishida H."/>
            <person name="Aasland R."/>
            <person name="Huzurbazar S."/>
            <person name="Westhof E."/>
            <person name="Delsuc F."/>
            <person name="Lehrach H."/>
            <person name="Reinhardt R."/>
            <person name="Weissenbach J."/>
            <person name="Roy S.W."/>
            <person name="Artiguenave F."/>
            <person name="Postlethwait J.H."/>
            <person name="Manak J.R."/>
            <person name="Thompson E.M."/>
            <person name="Jaillon O."/>
            <person name="Du Pasquier L."/>
            <person name="Boudinot P."/>
            <person name="Liberles D.A."/>
            <person name="Volff J.N."/>
            <person name="Philippe H."/>
            <person name="Lenhard B."/>
            <person name="Roest Crollius H."/>
            <person name="Wincker P."/>
            <person name="Chourrout D."/>
        </authorList>
    </citation>
    <scope>NUCLEOTIDE SEQUENCE [LARGE SCALE GENOMIC DNA]</scope>
</reference>
<dbReference type="Proteomes" id="UP000001307">
    <property type="component" value="Unassembled WGS sequence"/>
</dbReference>
<dbReference type="InterPro" id="IPR029058">
    <property type="entry name" value="AB_hydrolase_fold"/>
</dbReference>
<dbReference type="FunCoup" id="E4XY02">
    <property type="interactions" value="22"/>
</dbReference>
<evidence type="ECO:0000256" key="6">
    <source>
        <dbReference type="ARBA" id="ARBA00023136"/>
    </source>
</evidence>
<evidence type="ECO:0008006" key="10">
    <source>
        <dbReference type="Google" id="ProtNLM"/>
    </source>
</evidence>
<dbReference type="EMBL" id="FN653302">
    <property type="protein sequence ID" value="CBY14530.1"/>
    <property type="molecule type" value="Genomic_DNA"/>
</dbReference>
<evidence type="ECO:0000256" key="3">
    <source>
        <dbReference type="ARBA" id="ARBA00004370"/>
    </source>
</evidence>
<dbReference type="GO" id="GO:0005739">
    <property type="term" value="C:mitochondrion"/>
    <property type="evidence" value="ECO:0007669"/>
    <property type="project" value="UniProtKB-SubCell"/>
</dbReference>
<evidence type="ECO:0000256" key="5">
    <source>
        <dbReference type="ARBA" id="ARBA00023128"/>
    </source>
</evidence>
<dbReference type="PANTHER" id="PTHR48182">
    <property type="entry name" value="PROTEIN SERAC1"/>
    <property type="match status" value="1"/>
</dbReference>
<evidence type="ECO:0000313" key="8">
    <source>
        <dbReference type="EMBL" id="CBY14530.1"/>
    </source>
</evidence>
<dbReference type="InterPro" id="IPR016024">
    <property type="entry name" value="ARM-type_fold"/>
</dbReference>
<dbReference type="Gene3D" id="3.40.50.1820">
    <property type="entry name" value="alpha/beta hydrolase"/>
    <property type="match status" value="1"/>
</dbReference>
<dbReference type="SUPFAM" id="SSF53474">
    <property type="entry name" value="alpha/beta-Hydrolases"/>
    <property type="match status" value="1"/>
</dbReference>
<sequence length="621" mass="71103">MTQFFRNRTFYKWLGLTGATAGAFYGLFGEDFRQNIAILNEKHRLHPLTSLKYEIYDIIARAGIVIGDSRERILTTMNSDEKDERNKILSRLKKEIDNLEEKISSTEKAILLNRIRNSKLTHGISRLKDYEPDFLNDLYEFTEEEEAEKISDLLIKIFDTLPSLERIRDEDLFTPCVKYFQEQALQELRDIRNWEHDDANSIEHDILLPPSVEVSENVADVMLLKALRRHADIRESRLYSHVAIEDILKLLLRFMDPKFDSNELSREATLIAMRTIANLALDDRYVSSMIDLGFHKMLRKVVDKRIEATEAVDDYSSAIQLRLHAVRALSNLDRDDEFQRPLEDGVFLIDPVLRPEQNIEKDVVFVHGLGGSIGGTWTTMQENQKHEGAPDVPCNWVCEWSTRDLQRNPKKCRILGIEYETAILFSQHQCPYDLETRTLQERAKAIGEKLLKAGVGERPVVFVCYSLGGLVVKQILKTFPQMQDQTKGVVFLSTPHLGAPVAEVASNEDIYSYLAKAVKTVVSPEVLLLGGTGSDLIGLNNFFKRMTEEKQIKVLSWTEELPSNWGLKIHIVPPERGDPGFGEVRSSKKDHDGMVAPIDEVDPLYSHSLNFIRDCLRDRTD</sequence>
<name>E4XY02_OIKDI</name>
<dbReference type="AlphaFoldDB" id="E4XY02"/>
<accession>E4XY02</accession>
<evidence type="ECO:0000256" key="2">
    <source>
        <dbReference type="ARBA" id="ARBA00004240"/>
    </source>
</evidence>
<evidence type="ECO:0000256" key="4">
    <source>
        <dbReference type="ARBA" id="ARBA00022824"/>
    </source>
</evidence>
<dbReference type="SUPFAM" id="SSF48371">
    <property type="entry name" value="ARM repeat"/>
    <property type="match status" value="1"/>
</dbReference>
<evidence type="ECO:0000313" key="9">
    <source>
        <dbReference type="Proteomes" id="UP000001307"/>
    </source>
</evidence>
<evidence type="ECO:0000256" key="1">
    <source>
        <dbReference type="ARBA" id="ARBA00004173"/>
    </source>
</evidence>
<proteinExistence type="predicted"/>
<keyword evidence="5" id="KW-0496">Mitochondrion</keyword>
<dbReference type="GO" id="GO:0005783">
    <property type="term" value="C:endoplasmic reticulum"/>
    <property type="evidence" value="ECO:0007669"/>
    <property type="project" value="UniProtKB-SubCell"/>
</dbReference>